<evidence type="ECO:0000313" key="1">
    <source>
        <dbReference type="EMBL" id="KAK9669017.1"/>
    </source>
</evidence>
<evidence type="ECO:0000313" key="2">
    <source>
        <dbReference type="EMBL" id="KAK9669020.1"/>
    </source>
</evidence>
<organism evidence="2 3">
    <name type="scientific">Saponaria officinalis</name>
    <name type="common">Common soapwort</name>
    <name type="synonym">Lychnis saponaria</name>
    <dbReference type="NCBI Taxonomy" id="3572"/>
    <lineage>
        <taxon>Eukaryota</taxon>
        <taxon>Viridiplantae</taxon>
        <taxon>Streptophyta</taxon>
        <taxon>Embryophyta</taxon>
        <taxon>Tracheophyta</taxon>
        <taxon>Spermatophyta</taxon>
        <taxon>Magnoliopsida</taxon>
        <taxon>eudicotyledons</taxon>
        <taxon>Gunneridae</taxon>
        <taxon>Pentapetalae</taxon>
        <taxon>Caryophyllales</taxon>
        <taxon>Caryophyllaceae</taxon>
        <taxon>Caryophylleae</taxon>
        <taxon>Saponaria</taxon>
    </lineage>
</organism>
<name>A0AAW1H5K9_SAPOF</name>
<evidence type="ECO:0000313" key="3">
    <source>
        <dbReference type="Proteomes" id="UP001443914"/>
    </source>
</evidence>
<accession>A0AAW1H5K9</accession>
<dbReference type="AlphaFoldDB" id="A0AAW1H5K9"/>
<keyword evidence="3" id="KW-1185">Reference proteome</keyword>
<sequence length="357" mass="40648">MAIENLPTSDESRLSGAYIRNLVKQLKTPNPTQQHTNNEHTLVTNDSILVESITCNKGNEMANKPKIQNAQGHKKQVRRRLHTSRPYQERLLNMAEARKEIVTALKFHRASMKQANEKKQQQQHQQQQHSILGVVPKIESLPSFNNNNVMVDNFSYYPSYNSNINNNNNKNCYNDNNPWVIPSLPLIETQNIQLPNQTLGLNLNLQSFANLSSNNLKYTSLSSPMMSSPSSSSSTVTPRDHLAQQVVPGVGQTAEAESTLLMDMHRCVDEDEMANIRSIGEQHQIEWDDTLDLVKSAWWFKFVQSVEFNNGNEFPTWLSANDQSFLQHHLEESFFEGTSLPWVDIGEIDGVDDEWLS</sequence>
<gene>
    <name evidence="1" type="ORF">RND81_13G103200</name>
    <name evidence="2" type="ORF">RND81_13G103500</name>
</gene>
<protein>
    <submittedName>
        <fullName evidence="2">Uncharacterized protein</fullName>
    </submittedName>
</protein>
<dbReference type="PANTHER" id="PTHR37256">
    <property type="entry name" value="E1A-BINDING PROTEIN P400-LIKE"/>
    <property type="match status" value="1"/>
</dbReference>
<proteinExistence type="predicted"/>
<dbReference type="Proteomes" id="UP001443914">
    <property type="component" value="Unassembled WGS sequence"/>
</dbReference>
<dbReference type="PANTHER" id="PTHR37256:SF1">
    <property type="entry name" value="MYB-LIKE PROTEIN A"/>
    <property type="match status" value="1"/>
</dbReference>
<dbReference type="EMBL" id="JBDFQZ010000013">
    <property type="protein sequence ID" value="KAK9669020.1"/>
    <property type="molecule type" value="Genomic_DNA"/>
</dbReference>
<dbReference type="EMBL" id="JBDFQZ010000013">
    <property type="protein sequence ID" value="KAK9669017.1"/>
    <property type="molecule type" value="Genomic_DNA"/>
</dbReference>
<reference evidence="2 3" key="1">
    <citation type="submission" date="2024-03" db="EMBL/GenBank/DDBJ databases">
        <title>WGS assembly of Saponaria officinalis var. Norfolk2.</title>
        <authorList>
            <person name="Jenkins J."/>
            <person name="Shu S."/>
            <person name="Grimwood J."/>
            <person name="Barry K."/>
            <person name="Goodstein D."/>
            <person name="Schmutz J."/>
            <person name="Leebens-Mack J."/>
            <person name="Osbourn A."/>
        </authorList>
    </citation>
    <scope>NUCLEOTIDE SEQUENCE [LARGE SCALE GENOMIC DNA]</scope>
    <source>
        <strain evidence="3">cv. Norfolk2</strain>
        <strain evidence="2">JIC</strain>
        <tissue evidence="2">Leaf</tissue>
    </source>
</reference>
<comment type="caution">
    <text evidence="2">The sequence shown here is derived from an EMBL/GenBank/DDBJ whole genome shotgun (WGS) entry which is preliminary data.</text>
</comment>